<protein>
    <submittedName>
        <fullName evidence="1">TerB family tellurite resistance protein</fullName>
    </submittedName>
</protein>
<reference evidence="1" key="1">
    <citation type="submission" date="2022-09" db="EMBL/GenBank/DDBJ databases">
        <title>Comparative genomics and taxonomic characterization of three novel marine species of genus Reichenbachiella exhibiting antioxidant and polysaccharide degradation activities.</title>
        <authorList>
            <person name="Muhammad N."/>
            <person name="Lee Y.-J."/>
            <person name="Ko J."/>
            <person name="Kim S.-G."/>
        </authorList>
    </citation>
    <scope>NUCLEOTIDE SEQUENCE</scope>
    <source>
        <strain evidence="1">BKB1-1</strain>
    </source>
</reference>
<organism evidence="1 2">
    <name type="scientific">Reichenbachiella agarivorans</name>
    <dbReference type="NCBI Taxonomy" id="2979464"/>
    <lineage>
        <taxon>Bacteria</taxon>
        <taxon>Pseudomonadati</taxon>
        <taxon>Bacteroidota</taxon>
        <taxon>Cytophagia</taxon>
        <taxon>Cytophagales</taxon>
        <taxon>Reichenbachiellaceae</taxon>
        <taxon>Reichenbachiella</taxon>
    </lineage>
</organism>
<evidence type="ECO:0000313" key="1">
    <source>
        <dbReference type="EMBL" id="UXP34035.1"/>
    </source>
</evidence>
<keyword evidence="2" id="KW-1185">Reference proteome</keyword>
<dbReference type="CDD" id="cd07177">
    <property type="entry name" value="terB_like"/>
    <property type="match status" value="1"/>
</dbReference>
<gene>
    <name evidence="1" type="ORF">N6H18_08775</name>
</gene>
<sequence length="177" mass="20783">MSQSSFSSLLLRTAFSFMTCDGHIDKKEIVSIIKMGQQNNLFGEVAVDEELEIMLKKINLRGTEYLKDYFRKVEKANLSDEEQLEIIKIAVDVIYSDMEVREDEIKFLRVLRTMLDISDSVILTRFPQLAKDFMWDDEFTDEYVKKLHSNYFKDKQMPLFDVSDVIDITADVLRELK</sequence>
<dbReference type="RefSeq" id="WP_262311461.1">
    <property type="nucleotide sequence ID" value="NZ_CP106679.1"/>
</dbReference>
<evidence type="ECO:0000313" key="2">
    <source>
        <dbReference type="Proteomes" id="UP001065174"/>
    </source>
</evidence>
<accession>A0ABY6D0M8</accession>
<dbReference type="Proteomes" id="UP001065174">
    <property type="component" value="Chromosome"/>
</dbReference>
<proteinExistence type="predicted"/>
<dbReference type="Gene3D" id="1.10.3680.10">
    <property type="entry name" value="TerB-like"/>
    <property type="match status" value="1"/>
</dbReference>
<name>A0ABY6D0M8_9BACT</name>
<dbReference type="InterPro" id="IPR029024">
    <property type="entry name" value="TerB-like"/>
</dbReference>
<dbReference type="EMBL" id="CP106679">
    <property type="protein sequence ID" value="UXP34035.1"/>
    <property type="molecule type" value="Genomic_DNA"/>
</dbReference>
<dbReference type="SUPFAM" id="SSF158682">
    <property type="entry name" value="TerB-like"/>
    <property type="match status" value="1"/>
</dbReference>